<dbReference type="Pfam" id="PF04014">
    <property type="entry name" value="MazE_antitoxin"/>
    <property type="match status" value="1"/>
</dbReference>
<dbReference type="InterPro" id="IPR007159">
    <property type="entry name" value="SpoVT-AbrB_dom"/>
</dbReference>
<proteinExistence type="predicted"/>
<gene>
    <name evidence="2" type="ORF">HUG15_18250</name>
</gene>
<reference evidence="2 3" key="1">
    <citation type="submission" date="2020-06" db="EMBL/GenBank/DDBJ databases">
        <title>Genomic analysis of Salicibibacter sp. NKC5-3.</title>
        <authorList>
            <person name="Oh Y.J."/>
        </authorList>
    </citation>
    <scope>NUCLEOTIDE SEQUENCE [LARGE SCALE GENOMIC DNA]</scope>
    <source>
        <strain evidence="2 3">NKC5-3</strain>
    </source>
</reference>
<dbReference type="Gene3D" id="2.10.260.10">
    <property type="match status" value="1"/>
</dbReference>
<evidence type="ECO:0000313" key="3">
    <source>
        <dbReference type="Proteomes" id="UP000595823"/>
    </source>
</evidence>
<dbReference type="KEGG" id="scia:HUG15_18250"/>
<evidence type="ECO:0000313" key="2">
    <source>
        <dbReference type="EMBL" id="QQK77326.1"/>
    </source>
</evidence>
<keyword evidence="3" id="KW-1185">Reference proteome</keyword>
<dbReference type="InterPro" id="IPR037914">
    <property type="entry name" value="SpoVT-AbrB_sf"/>
</dbReference>
<dbReference type="AlphaFoldDB" id="A0A7T6Z5L1"/>
<dbReference type="GO" id="GO:0003677">
    <property type="term" value="F:DNA binding"/>
    <property type="evidence" value="ECO:0007669"/>
    <property type="project" value="UniProtKB-KW"/>
</dbReference>
<name>A0A7T6Z5L1_9BACI</name>
<protein>
    <submittedName>
        <fullName evidence="2">AbrB/MazE/SpoVT family DNA-binding domain-containing protein</fullName>
    </submittedName>
</protein>
<organism evidence="2 3">
    <name type="scientific">Salicibibacter cibarius</name>
    <dbReference type="NCBI Taxonomy" id="2743000"/>
    <lineage>
        <taxon>Bacteria</taxon>
        <taxon>Bacillati</taxon>
        <taxon>Bacillota</taxon>
        <taxon>Bacilli</taxon>
        <taxon>Bacillales</taxon>
        <taxon>Bacillaceae</taxon>
        <taxon>Salicibibacter</taxon>
    </lineage>
</organism>
<dbReference type="Proteomes" id="UP000595823">
    <property type="component" value="Chromosome"/>
</dbReference>
<dbReference type="SUPFAM" id="SSF89447">
    <property type="entry name" value="AbrB/MazE/MraZ-like"/>
    <property type="match status" value="1"/>
</dbReference>
<keyword evidence="2" id="KW-0238">DNA-binding</keyword>
<accession>A0A7T6Z5L1</accession>
<dbReference type="RefSeq" id="WP_200124523.1">
    <property type="nucleotide sequence ID" value="NZ_CP054705.1"/>
</dbReference>
<feature type="domain" description="SpoVT-AbrB" evidence="1">
    <location>
        <begin position="15"/>
        <end position="44"/>
    </location>
</feature>
<evidence type="ECO:0000259" key="1">
    <source>
        <dbReference type="Pfam" id="PF04014"/>
    </source>
</evidence>
<dbReference type="EMBL" id="CP054705">
    <property type="protein sequence ID" value="QQK77326.1"/>
    <property type="molecule type" value="Genomic_DNA"/>
</dbReference>
<sequence length="82" mass="9247">MKNETKVKLFDGGKVVIPVKFRNALGLDEGDELILRMDQGSLRLLTDKQAIKKAQSVVRRYTGKNRSLAEEVIAERRKGVGY</sequence>